<dbReference type="AlphaFoldDB" id="A0A699L444"/>
<gene>
    <name evidence="1" type="ORF">Tci_690675</name>
</gene>
<name>A0A699L444_TANCI</name>
<comment type="caution">
    <text evidence="1">The sequence shown here is derived from an EMBL/GenBank/DDBJ whole genome shotgun (WGS) entry which is preliminary data.</text>
</comment>
<protein>
    <submittedName>
        <fullName evidence="1">Uncharacterized protein</fullName>
    </submittedName>
</protein>
<evidence type="ECO:0000313" key="1">
    <source>
        <dbReference type="EMBL" id="GFB18704.1"/>
    </source>
</evidence>
<sequence>QSSLAVRSLYLSRGNLSSLAVGKSSGTGNLSLAMGMP</sequence>
<feature type="non-terminal residue" evidence="1">
    <location>
        <position position="1"/>
    </location>
</feature>
<dbReference type="EMBL" id="BKCJ010570950">
    <property type="protein sequence ID" value="GFB18704.1"/>
    <property type="molecule type" value="Genomic_DNA"/>
</dbReference>
<accession>A0A699L444</accession>
<reference evidence="1" key="1">
    <citation type="journal article" date="2019" name="Sci. Rep.">
        <title>Draft genome of Tanacetum cinerariifolium, the natural source of mosquito coil.</title>
        <authorList>
            <person name="Yamashiro T."/>
            <person name="Shiraishi A."/>
            <person name="Satake H."/>
            <person name="Nakayama K."/>
        </authorList>
    </citation>
    <scope>NUCLEOTIDE SEQUENCE</scope>
</reference>
<organism evidence="1">
    <name type="scientific">Tanacetum cinerariifolium</name>
    <name type="common">Dalmatian daisy</name>
    <name type="synonym">Chrysanthemum cinerariifolium</name>
    <dbReference type="NCBI Taxonomy" id="118510"/>
    <lineage>
        <taxon>Eukaryota</taxon>
        <taxon>Viridiplantae</taxon>
        <taxon>Streptophyta</taxon>
        <taxon>Embryophyta</taxon>
        <taxon>Tracheophyta</taxon>
        <taxon>Spermatophyta</taxon>
        <taxon>Magnoliopsida</taxon>
        <taxon>eudicotyledons</taxon>
        <taxon>Gunneridae</taxon>
        <taxon>Pentapetalae</taxon>
        <taxon>asterids</taxon>
        <taxon>campanulids</taxon>
        <taxon>Asterales</taxon>
        <taxon>Asteraceae</taxon>
        <taxon>Asteroideae</taxon>
        <taxon>Anthemideae</taxon>
        <taxon>Anthemidinae</taxon>
        <taxon>Tanacetum</taxon>
    </lineage>
</organism>
<proteinExistence type="predicted"/>